<evidence type="ECO:0000313" key="2">
    <source>
        <dbReference type="Proteomes" id="UP001151760"/>
    </source>
</evidence>
<evidence type="ECO:0000313" key="1">
    <source>
        <dbReference type="EMBL" id="GJT59646.1"/>
    </source>
</evidence>
<dbReference type="EMBL" id="BQNB010017128">
    <property type="protein sequence ID" value="GJT59646.1"/>
    <property type="molecule type" value="Genomic_DNA"/>
</dbReference>
<keyword evidence="2" id="KW-1185">Reference proteome</keyword>
<gene>
    <name evidence="1" type="ORF">Tco_1003179</name>
</gene>
<sequence length="77" mass="8435">MRSAAIYAQYKTTQTDIFSCNMQTKKVEDLARLSLQNTPVYIDVDFGSYRIQARGISPPLEGKDVLGAVRTGCGTSS</sequence>
<dbReference type="Proteomes" id="UP001151760">
    <property type="component" value="Unassembled WGS sequence"/>
</dbReference>
<proteinExistence type="predicted"/>
<accession>A0ABQ5F8C7</accession>
<name>A0ABQ5F8C7_9ASTR</name>
<reference evidence="1" key="2">
    <citation type="submission" date="2022-01" db="EMBL/GenBank/DDBJ databases">
        <authorList>
            <person name="Yamashiro T."/>
            <person name="Shiraishi A."/>
            <person name="Satake H."/>
            <person name="Nakayama K."/>
        </authorList>
    </citation>
    <scope>NUCLEOTIDE SEQUENCE</scope>
</reference>
<organism evidence="1 2">
    <name type="scientific">Tanacetum coccineum</name>
    <dbReference type="NCBI Taxonomy" id="301880"/>
    <lineage>
        <taxon>Eukaryota</taxon>
        <taxon>Viridiplantae</taxon>
        <taxon>Streptophyta</taxon>
        <taxon>Embryophyta</taxon>
        <taxon>Tracheophyta</taxon>
        <taxon>Spermatophyta</taxon>
        <taxon>Magnoliopsida</taxon>
        <taxon>eudicotyledons</taxon>
        <taxon>Gunneridae</taxon>
        <taxon>Pentapetalae</taxon>
        <taxon>asterids</taxon>
        <taxon>campanulids</taxon>
        <taxon>Asterales</taxon>
        <taxon>Asteraceae</taxon>
        <taxon>Asteroideae</taxon>
        <taxon>Anthemideae</taxon>
        <taxon>Anthemidinae</taxon>
        <taxon>Tanacetum</taxon>
    </lineage>
</organism>
<comment type="caution">
    <text evidence="1">The sequence shown here is derived from an EMBL/GenBank/DDBJ whole genome shotgun (WGS) entry which is preliminary data.</text>
</comment>
<protein>
    <submittedName>
        <fullName evidence="1">Uncharacterized protein</fullName>
    </submittedName>
</protein>
<reference evidence="1" key="1">
    <citation type="journal article" date="2022" name="Int. J. Mol. Sci.">
        <title>Draft Genome of Tanacetum Coccineum: Genomic Comparison of Closely Related Tanacetum-Family Plants.</title>
        <authorList>
            <person name="Yamashiro T."/>
            <person name="Shiraishi A."/>
            <person name="Nakayama K."/>
            <person name="Satake H."/>
        </authorList>
    </citation>
    <scope>NUCLEOTIDE SEQUENCE</scope>
</reference>